<comment type="similarity">
    <text evidence="1 7">Belongs to the copper transporter (Ctr) (TC 1.A.56) family. SLC31A subfamily.</text>
</comment>
<evidence type="ECO:0000256" key="6">
    <source>
        <dbReference type="ARBA" id="ARBA00023136"/>
    </source>
</evidence>
<dbReference type="OrthoDB" id="73901at2759"/>
<dbReference type="Proteomes" id="UP000636800">
    <property type="component" value="Unassembled WGS sequence"/>
</dbReference>
<dbReference type="EMBL" id="JADCNM010000009">
    <property type="protein sequence ID" value="KAG0468219.1"/>
    <property type="molecule type" value="Genomic_DNA"/>
</dbReference>
<evidence type="ECO:0000256" key="7">
    <source>
        <dbReference type="RuleBase" id="RU367022"/>
    </source>
</evidence>
<dbReference type="GO" id="GO:0005886">
    <property type="term" value="C:plasma membrane"/>
    <property type="evidence" value="ECO:0007669"/>
    <property type="project" value="TreeGrafter"/>
</dbReference>
<sequence length="146" mass="15639">MEDDAGRHGGTMHMTLFWGKRVQILFSGWPDSRGLAVYLISLLLVAVAAAITEVLGGLVRRLAPSPSTSLSRRILSGTAGTAFHAFRMSLLYLVMLAVMSFNVGVLIAAVVGHAAGFFIFGSGVFRWAWGRPGGPEAYAGRDYGKH</sequence>
<comment type="caution">
    <text evidence="8">The sequence shown here is derived from an EMBL/GenBank/DDBJ whole genome shotgun (WGS) entry which is preliminary data.</text>
</comment>
<keyword evidence="7" id="KW-0813">Transport</keyword>
<dbReference type="PANTHER" id="PTHR12483">
    <property type="entry name" value="SOLUTE CARRIER FAMILY 31 COPPER TRANSPORTERS"/>
    <property type="match status" value="1"/>
</dbReference>
<accession>A0A835UM61</accession>
<keyword evidence="5 7" id="KW-0186">Copper</keyword>
<evidence type="ECO:0000313" key="8">
    <source>
        <dbReference type="EMBL" id="KAG0466583.1"/>
    </source>
</evidence>
<comment type="subcellular location">
    <subcellularLocation>
        <location evidence="7">Membrane</location>
        <topology evidence="7">Multi-pass membrane protein</topology>
    </subcellularLocation>
</comment>
<evidence type="ECO:0000256" key="5">
    <source>
        <dbReference type="ARBA" id="ARBA00023008"/>
    </source>
</evidence>
<protein>
    <recommendedName>
        <fullName evidence="7">Copper transport protein</fullName>
    </recommendedName>
</protein>
<dbReference type="AlphaFoldDB" id="A0A835UM61"/>
<feature type="transmembrane region" description="Helical" evidence="7">
    <location>
        <begin position="35"/>
        <end position="59"/>
    </location>
</feature>
<dbReference type="InterPro" id="IPR007274">
    <property type="entry name" value="Cop_transporter"/>
</dbReference>
<dbReference type="Proteomes" id="UP000639772">
    <property type="component" value="Chromosome 9"/>
</dbReference>
<proteinExistence type="inferred from homology"/>
<dbReference type="Pfam" id="PF04145">
    <property type="entry name" value="Ctr"/>
    <property type="match status" value="1"/>
</dbReference>
<evidence type="ECO:0000256" key="1">
    <source>
        <dbReference type="ARBA" id="ARBA00006921"/>
    </source>
</evidence>
<dbReference type="PANTHER" id="PTHR12483:SF42">
    <property type="entry name" value="COPPER TRANSPORTER 4"/>
    <property type="match status" value="1"/>
</dbReference>
<keyword evidence="4 7" id="KW-1133">Transmembrane helix</keyword>
<keyword evidence="10" id="KW-1185">Reference proteome</keyword>
<keyword evidence="6 7" id="KW-0472">Membrane</keyword>
<reference evidence="10 11" key="1">
    <citation type="journal article" date="2020" name="Nat. Food">
        <title>A phased Vanilla planifolia genome enables genetic improvement of flavour and production.</title>
        <authorList>
            <person name="Hasing T."/>
            <person name="Tang H."/>
            <person name="Brym M."/>
            <person name="Khazi F."/>
            <person name="Huang T."/>
            <person name="Chambers A.H."/>
        </authorList>
    </citation>
    <scope>NUCLEOTIDE SEQUENCE [LARGE SCALE GENOMIC DNA]</scope>
    <source>
        <tissue evidence="8">Leaf</tissue>
    </source>
</reference>
<keyword evidence="7" id="KW-0406">Ion transport</keyword>
<dbReference type="GO" id="GO:0005375">
    <property type="term" value="F:copper ion transmembrane transporter activity"/>
    <property type="evidence" value="ECO:0007669"/>
    <property type="project" value="UniProtKB-UniRule"/>
</dbReference>
<organism evidence="8 10">
    <name type="scientific">Vanilla planifolia</name>
    <name type="common">Vanilla</name>
    <dbReference type="NCBI Taxonomy" id="51239"/>
    <lineage>
        <taxon>Eukaryota</taxon>
        <taxon>Viridiplantae</taxon>
        <taxon>Streptophyta</taxon>
        <taxon>Embryophyta</taxon>
        <taxon>Tracheophyta</taxon>
        <taxon>Spermatophyta</taxon>
        <taxon>Magnoliopsida</taxon>
        <taxon>Liliopsida</taxon>
        <taxon>Asparagales</taxon>
        <taxon>Orchidaceae</taxon>
        <taxon>Vanilloideae</taxon>
        <taxon>Vanilleae</taxon>
        <taxon>Vanilla</taxon>
    </lineage>
</organism>
<dbReference type="EMBL" id="JADCNL010000009">
    <property type="protein sequence ID" value="KAG0466583.1"/>
    <property type="molecule type" value="Genomic_DNA"/>
</dbReference>
<name>A0A835UM61_VANPL</name>
<gene>
    <name evidence="9" type="ORF">HPP92_017547</name>
    <name evidence="8" type="ORF">HPP92_018163</name>
</gene>
<evidence type="ECO:0000313" key="11">
    <source>
        <dbReference type="Proteomes" id="UP000639772"/>
    </source>
</evidence>
<feature type="transmembrane region" description="Helical" evidence="7">
    <location>
        <begin position="80"/>
        <end position="99"/>
    </location>
</feature>
<feature type="transmembrane region" description="Helical" evidence="7">
    <location>
        <begin position="105"/>
        <end position="125"/>
    </location>
</feature>
<evidence type="ECO:0000313" key="9">
    <source>
        <dbReference type="EMBL" id="KAG0468219.1"/>
    </source>
</evidence>
<keyword evidence="3 7" id="KW-0187">Copper transport</keyword>
<keyword evidence="2 7" id="KW-0812">Transmembrane</keyword>
<evidence type="ECO:0000313" key="10">
    <source>
        <dbReference type="Proteomes" id="UP000636800"/>
    </source>
</evidence>
<evidence type="ECO:0000256" key="2">
    <source>
        <dbReference type="ARBA" id="ARBA00022692"/>
    </source>
</evidence>
<evidence type="ECO:0000256" key="4">
    <source>
        <dbReference type="ARBA" id="ARBA00022989"/>
    </source>
</evidence>
<evidence type="ECO:0000256" key="3">
    <source>
        <dbReference type="ARBA" id="ARBA00022796"/>
    </source>
</evidence>